<evidence type="ECO:0000259" key="5">
    <source>
        <dbReference type="PROSITE" id="PS50977"/>
    </source>
</evidence>
<comment type="caution">
    <text evidence="6">The sequence shown here is derived from an EMBL/GenBank/DDBJ whole genome shotgun (WGS) entry which is preliminary data.</text>
</comment>
<reference evidence="6" key="1">
    <citation type="submission" date="2021-01" db="EMBL/GenBank/DDBJ databases">
        <title>Whole genome shotgun sequence of Planosporangium mesophilum NBRC 109066.</title>
        <authorList>
            <person name="Komaki H."/>
            <person name="Tamura T."/>
        </authorList>
    </citation>
    <scope>NUCLEOTIDE SEQUENCE</scope>
    <source>
        <strain evidence="6">NBRC 109066</strain>
    </source>
</reference>
<evidence type="ECO:0000256" key="4">
    <source>
        <dbReference type="PROSITE-ProRule" id="PRU00335"/>
    </source>
</evidence>
<dbReference type="SUPFAM" id="SSF48498">
    <property type="entry name" value="Tetracyclin repressor-like, C-terminal domain"/>
    <property type="match status" value="1"/>
</dbReference>
<dbReference type="PANTHER" id="PTHR30055:SF151">
    <property type="entry name" value="TRANSCRIPTIONAL REGULATORY PROTEIN"/>
    <property type="match status" value="1"/>
</dbReference>
<dbReference type="InterPro" id="IPR036271">
    <property type="entry name" value="Tet_transcr_reg_TetR-rel_C_sf"/>
</dbReference>
<keyword evidence="3" id="KW-0804">Transcription</keyword>
<accession>A0A8J3X4B2</accession>
<evidence type="ECO:0000313" key="6">
    <source>
        <dbReference type="EMBL" id="GII26434.1"/>
    </source>
</evidence>
<dbReference type="Gene3D" id="1.10.10.60">
    <property type="entry name" value="Homeodomain-like"/>
    <property type="match status" value="1"/>
</dbReference>
<dbReference type="InterPro" id="IPR009057">
    <property type="entry name" value="Homeodomain-like_sf"/>
</dbReference>
<dbReference type="Pfam" id="PF00440">
    <property type="entry name" value="TetR_N"/>
    <property type="match status" value="1"/>
</dbReference>
<gene>
    <name evidence="6" type="ORF">Pme01_60310</name>
</gene>
<dbReference type="InterPro" id="IPR050109">
    <property type="entry name" value="HTH-type_TetR-like_transc_reg"/>
</dbReference>
<evidence type="ECO:0000256" key="2">
    <source>
        <dbReference type="ARBA" id="ARBA00023125"/>
    </source>
</evidence>
<proteinExistence type="predicted"/>
<feature type="DNA-binding region" description="H-T-H motif" evidence="4">
    <location>
        <begin position="45"/>
        <end position="64"/>
    </location>
</feature>
<dbReference type="PANTHER" id="PTHR30055">
    <property type="entry name" value="HTH-TYPE TRANSCRIPTIONAL REGULATOR RUTR"/>
    <property type="match status" value="1"/>
</dbReference>
<keyword evidence="7" id="KW-1185">Reference proteome</keyword>
<keyword evidence="2 4" id="KW-0238">DNA-binding</keyword>
<protein>
    <submittedName>
        <fullName evidence="6">TetR family transcriptional regulator</fullName>
    </submittedName>
</protein>
<dbReference type="RefSeq" id="WP_203935981.1">
    <property type="nucleotide sequence ID" value="NZ_BOON01000078.1"/>
</dbReference>
<dbReference type="PROSITE" id="PS50977">
    <property type="entry name" value="HTH_TETR_2"/>
    <property type="match status" value="1"/>
</dbReference>
<dbReference type="GO" id="GO:0000976">
    <property type="term" value="F:transcription cis-regulatory region binding"/>
    <property type="evidence" value="ECO:0007669"/>
    <property type="project" value="TreeGrafter"/>
</dbReference>
<dbReference type="Pfam" id="PF02909">
    <property type="entry name" value="TetR_C_1"/>
    <property type="match status" value="1"/>
</dbReference>
<dbReference type="InterPro" id="IPR004111">
    <property type="entry name" value="Repressor_TetR_C"/>
</dbReference>
<organism evidence="6 7">
    <name type="scientific">Planosporangium mesophilum</name>
    <dbReference type="NCBI Taxonomy" id="689768"/>
    <lineage>
        <taxon>Bacteria</taxon>
        <taxon>Bacillati</taxon>
        <taxon>Actinomycetota</taxon>
        <taxon>Actinomycetes</taxon>
        <taxon>Micromonosporales</taxon>
        <taxon>Micromonosporaceae</taxon>
        <taxon>Planosporangium</taxon>
    </lineage>
</organism>
<evidence type="ECO:0000256" key="1">
    <source>
        <dbReference type="ARBA" id="ARBA00023015"/>
    </source>
</evidence>
<feature type="domain" description="HTH tetR-type" evidence="5">
    <location>
        <begin position="22"/>
        <end position="82"/>
    </location>
</feature>
<name>A0A8J3X4B2_9ACTN</name>
<dbReference type="GO" id="GO:0045892">
    <property type="term" value="P:negative regulation of DNA-templated transcription"/>
    <property type="evidence" value="ECO:0007669"/>
    <property type="project" value="InterPro"/>
</dbReference>
<dbReference type="AlphaFoldDB" id="A0A8J3X4B2"/>
<evidence type="ECO:0000313" key="7">
    <source>
        <dbReference type="Proteomes" id="UP000599074"/>
    </source>
</evidence>
<evidence type="ECO:0000256" key="3">
    <source>
        <dbReference type="ARBA" id="ARBA00023163"/>
    </source>
</evidence>
<dbReference type="GO" id="GO:0003700">
    <property type="term" value="F:DNA-binding transcription factor activity"/>
    <property type="evidence" value="ECO:0007669"/>
    <property type="project" value="TreeGrafter"/>
</dbReference>
<keyword evidence="1" id="KW-0805">Transcription regulation</keyword>
<dbReference type="InterPro" id="IPR001647">
    <property type="entry name" value="HTH_TetR"/>
</dbReference>
<dbReference type="SUPFAM" id="SSF46689">
    <property type="entry name" value="Homeodomain-like"/>
    <property type="match status" value="1"/>
</dbReference>
<sequence length="249" mass="26941">MPAAEPFIWMRPERAGRGPRPAHSRDEIAAAAVRIADTDGLDAVSMRRVAAEIGASTMALYNYVNGKEDLLDLMIDAVSAEYQLPSGPLGDWRGVLLALARQGRTIALRHPWLPRALTQRPAVALMGPNALRYTEFILTAVNRVLDASTAMELIGLLTAVVHSYVQSELAQSEAERQAGLSADEFQASMAAYLGRMIASGWYPRFTQVVIEGASTPPPNADAIFERAVNRLLDGFSTRPDAGPRSAKPS</sequence>
<dbReference type="Proteomes" id="UP000599074">
    <property type="component" value="Unassembled WGS sequence"/>
</dbReference>
<dbReference type="Gene3D" id="1.10.357.10">
    <property type="entry name" value="Tetracycline Repressor, domain 2"/>
    <property type="match status" value="1"/>
</dbReference>
<dbReference type="EMBL" id="BOON01000078">
    <property type="protein sequence ID" value="GII26434.1"/>
    <property type="molecule type" value="Genomic_DNA"/>
</dbReference>